<keyword evidence="1" id="KW-0812">Transmembrane</keyword>
<evidence type="ECO:0000313" key="2">
    <source>
        <dbReference type="EMBL" id="NWF45418.1"/>
    </source>
</evidence>
<accession>A0A7Y8KXU8</accession>
<comment type="caution">
    <text evidence="2">The sequence shown here is derived from an EMBL/GenBank/DDBJ whole genome shotgun (WGS) entry which is preliminary data.</text>
</comment>
<feature type="transmembrane region" description="Helical" evidence="1">
    <location>
        <begin position="86"/>
        <end position="105"/>
    </location>
</feature>
<gene>
    <name evidence="2" type="ORF">F3K02_09180</name>
</gene>
<evidence type="ECO:0000256" key="1">
    <source>
        <dbReference type="SAM" id="Phobius"/>
    </source>
</evidence>
<dbReference type="EMBL" id="VYGV01000006">
    <property type="protein sequence ID" value="NWF45418.1"/>
    <property type="molecule type" value="Genomic_DNA"/>
</dbReference>
<protein>
    <submittedName>
        <fullName evidence="2">Uncharacterized protein</fullName>
    </submittedName>
</protein>
<evidence type="ECO:0000313" key="3">
    <source>
        <dbReference type="Proteomes" id="UP000545507"/>
    </source>
</evidence>
<proteinExistence type="predicted"/>
<keyword evidence="1" id="KW-0472">Membrane</keyword>
<keyword evidence="3" id="KW-1185">Reference proteome</keyword>
<keyword evidence="1" id="KW-1133">Transmembrane helix</keyword>
<name>A0A7Y8KXU8_9BURK</name>
<dbReference type="AlphaFoldDB" id="A0A7Y8KXU8"/>
<dbReference type="Proteomes" id="UP000545507">
    <property type="component" value="Unassembled WGS sequence"/>
</dbReference>
<dbReference type="RefSeq" id="WP_177135268.1">
    <property type="nucleotide sequence ID" value="NZ_VYGV01000006.1"/>
</dbReference>
<sequence length="108" mass="11376">MNNTQRISEGPASAARLIGAARWEAHECGHGTCAAAVDCIGECELKAAVLNLPVIDAKFLDSQLKCDMPIEMIEPVKSVISGAERLKTAALVIAAMLALACTFYVSSI</sequence>
<organism evidence="2 3">
    <name type="scientific">Hydrogenophaga aromaticivorans</name>
    <dbReference type="NCBI Taxonomy" id="2610898"/>
    <lineage>
        <taxon>Bacteria</taxon>
        <taxon>Pseudomonadati</taxon>
        <taxon>Pseudomonadota</taxon>
        <taxon>Betaproteobacteria</taxon>
        <taxon>Burkholderiales</taxon>
        <taxon>Comamonadaceae</taxon>
        <taxon>Hydrogenophaga</taxon>
    </lineage>
</organism>
<reference evidence="2 3" key="1">
    <citation type="submission" date="2019-09" db="EMBL/GenBank/DDBJ databases">
        <title>Hydrogenophaga aromatica sp. nov., isolated from a para-xylene-degrading enrichment culture.</title>
        <authorList>
            <person name="Tancsics A."/>
            <person name="Banerjee S."/>
        </authorList>
    </citation>
    <scope>NUCLEOTIDE SEQUENCE [LARGE SCALE GENOMIC DNA]</scope>
    <source>
        <strain evidence="2 3">D2P1</strain>
    </source>
</reference>